<evidence type="ECO:0000313" key="2">
    <source>
        <dbReference type="EMBL" id="VAV84088.1"/>
    </source>
</evidence>
<dbReference type="AlphaFoldDB" id="A0A3B0R894"/>
<dbReference type="SUPFAM" id="SSF47413">
    <property type="entry name" value="lambda repressor-like DNA-binding domains"/>
    <property type="match status" value="1"/>
</dbReference>
<dbReference type="InterPro" id="IPR010744">
    <property type="entry name" value="Phage_CI_N"/>
</dbReference>
<accession>A0A3B0R894</accession>
<dbReference type="GO" id="GO:0003677">
    <property type="term" value="F:DNA binding"/>
    <property type="evidence" value="ECO:0007669"/>
    <property type="project" value="InterPro"/>
</dbReference>
<dbReference type="GO" id="GO:0045892">
    <property type="term" value="P:negative regulation of DNA-templated transcription"/>
    <property type="evidence" value="ECO:0007669"/>
    <property type="project" value="InterPro"/>
</dbReference>
<dbReference type="Gene3D" id="1.10.260.40">
    <property type="entry name" value="lambda repressor-like DNA-binding domains"/>
    <property type="match status" value="1"/>
</dbReference>
<organism evidence="2">
    <name type="scientific">hydrothermal vent metagenome</name>
    <dbReference type="NCBI Taxonomy" id="652676"/>
    <lineage>
        <taxon>unclassified sequences</taxon>
        <taxon>metagenomes</taxon>
        <taxon>ecological metagenomes</taxon>
    </lineage>
</organism>
<dbReference type="Pfam" id="PF07022">
    <property type="entry name" value="Phage_CI_repr"/>
    <property type="match status" value="1"/>
</dbReference>
<dbReference type="CDD" id="cd00093">
    <property type="entry name" value="HTH_XRE"/>
    <property type="match status" value="1"/>
</dbReference>
<dbReference type="InterPro" id="IPR010982">
    <property type="entry name" value="Lambda_DNA-bd_dom_sf"/>
</dbReference>
<gene>
    <name evidence="2" type="ORF">MNBD_DELTA01-728</name>
</gene>
<name>A0A3B0R894_9ZZZZ</name>
<sequence length="173" mass="18643">MRVKYSDVLERMKKSANLKNDSRLARLLGVTPQALSNYKKRSKVPSDLLIKFADMQGLSVDWLLSGEGAKYRAGFTGDGASPAGILEEENASYGTRQGIAASGLINFAALTPDELIYVGRLIKVLRCADAANAAVLKWTIDAFERAVIADDTVTEISPGIKDAPTDPEGEPEL</sequence>
<protein>
    <recommendedName>
        <fullName evidence="1">HTH cro/C1-type domain-containing protein</fullName>
    </recommendedName>
</protein>
<dbReference type="InterPro" id="IPR001387">
    <property type="entry name" value="Cro/C1-type_HTH"/>
</dbReference>
<dbReference type="EMBL" id="UOEA01000060">
    <property type="protein sequence ID" value="VAV84088.1"/>
    <property type="molecule type" value="Genomic_DNA"/>
</dbReference>
<reference evidence="2" key="1">
    <citation type="submission" date="2018-06" db="EMBL/GenBank/DDBJ databases">
        <authorList>
            <person name="Zhirakovskaya E."/>
        </authorList>
    </citation>
    <scope>NUCLEOTIDE SEQUENCE</scope>
</reference>
<feature type="domain" description="HTH cro/C1-type" evidence="1">
    <location>
        <begin position="24"/>
        <end position="63"/>
    </location>
</feature>
<evidence type="ECO:0000259" key="1">
    <source>
        <dbReference type="PROSITE" id="PS50943"/>
    </source>
</evidence>
<proteinExistence type="predicted"/>
<dbReference type="PROSITE" id="PS50943">
    <property type="entry name" value="HTH_CROC1"/>
    <property type="match status" value="1"/>
</dbReference>